<comment type="caution">
    <text evidence="2">The sequence shown here is derived from an EMBL/GenBank/DDBJ whole genome shotgun (WGS) entry which is preliminary data.</text>
</comment>
<dbReference type="Proteomes" id="UP000523007">
    <property type="component" value="Unassembled WGS sequence"/>
</dbReference>
<evidence type="ECO:0000259" key="1">
    <source>
        <dbReference type="PROSITE" id="PS50943"/>
    </source>
</evidence>
<accession>A0A7W7RP03</accession>
<reference evidence="2 3" key="1">
    <citation type="submission" date="2020-08" db="EMBL/GenBank/DDBJ databases">
        <title>Sequencing the genomes of 1000 actinobacteria strains.</title>
        <authorList>
            <person name="Klenk H.-P."/>
        </authorList>
    </citation>
    <scope>NUCLEOTIDE SEQUENCE [LARGE SCALE GENOMIC DNA]</scope>
    <source>
        <strain evidence="2 3">DSM 102030</strain>
    </source>
</reference>
<dbReference type="Pfam" id="PF13560">
    <property type="entry name" value="HTH_31"/>
    <property type="match status" value="1"/>
</dbReference>
<dbReference type="GO" id="GO:0003677">
    <property type="term" value="F:DNA binding"/>
    <property type="evidence" value="ECO:0007669"/>
    <property type="project" value="InterPro"/>
</dbReference>
<evidence type="ECO:0000313" key="2">
    <source>
        <dbReference type="EMBL" id="MBB4935525.1"/>
    </source>
</evidence>
<gene>
    <name evidence="2" type="ORF">F4561_006419</name>
</gene>
<protein>
    <submittedName>
        <fullName evidence="2">Transcriptional regulator with XRE-family HTH domain</fullName>
    </submittedName>
</protein>
<dbReference type="AlphaFoldDB" id="A0A7W7RP03"/>
<dbReference type="Gene3D" id="1.10.260.40">
    <property type="entry name" value="lambda repressor-like DNA-binding domains"/>
    <property type="match status" value="1"/>
</dbReference>
<feature type="domain" description="HTH cro/C1-type" evidence="1">
    <location>
        <begin position="13"/>
        <end position="76"/>
    </location>
</feature>
<name>A0A7W7RP03_9ACTN</name>
<dbReference type="InterPro" id="IPR010982">
    <property type="entry name" value="Lambda_DNA-bd_dom_sf"/>
</dbReference>
<keyword evidence="3" id="KW-1185">Reference proteome</keyword>
<dbReference type="InterPro" id="IPR001387">
    <property type="entry name" value="Cro/C1-type_HTH"/>
</dbReference>
<dbReference type="SUPFAM" id="SSF47413">
    <property type="entry name" value="lambda repressor-like DNA-binding domains"/>
    <property type="match status" value="1"/>
</dbReference>
<dbReference type="RefSeq" id="WP_184585229.1">
    <property type="nucleotide sequence ID" value="NZ_JACHJT010000002.1"/>
</dbReference>
<organism evidence="2 3">
    <name type="scientific">Lipingzhangella halophila</name>
    <dbReference type="NCBI Taxonomy" id="1783352"/>
    <lineage>
        <taxon>Bacteria</taxon>
        <taxon>Bacillati</taxon>
        <taxon>Actinomycetota</taxon>
        <taxon>Actinomycetes</taxon>
        <taxon>Streptosporangiales</taxon>
        <taxon>Nocardiopsidaceae</taxon>
        <taxon>Lipingzhangella</taxon>
    </lineage>
</organism>
<dbReference type="PROSITE" id="PS50943">
    <property type="entry name" value="HTH_CROC1"/>
    <property type="match status" value="1"/>
</dbReference>
<dbReference type="InterPro" id="IPR043917">
    <property type="entry name" value="DUF5753"/>
</dbReference>
<sequence>MTSEHWKRWGAELRRQRKKAGQSQSTIANAMNVARPTLGAFELGTRTPSREHAVAADEALSAGGALLHLWDEISDFKEIPEDWRNFEKIEMQATEIREYHSTLIPGLLQSPEYTRAMLRNTDAWADDQIERLVTARTARLDNLGQAALSFVVDEVVLRRSHGSWDTLRAQLAHIRKLIDERRIRIRVLPQETLSHPGPGGSFRIMTLRDGRIVGHEEYRSGVNVVTGPPVNRLVTVFGNLQGEALSTPASIELVDAIMKEL</sequence>
<dbReference type="EMBL" id="JACHJT010000002">
    <property type="protein sequence ID" value="MBB4935525.1"/>
    <property type="molecule type" value="Genomic_DNA"/>
</dbReference>
<dbReference type="SMART" id="SM00530">
    <property type="entry name" value="HTH_XRE"/>
    <property type="match status" value="1"/>
</dbReference>
<dbReference type="CDD" id="cd00093">
    <property type="entry name" value="HTH_XRE"/>
    <property type="match status" value="1"/>
</dbReference>
<proteinExistence type="predicted"/>
<evidence type="ECO:0000313" key="3">
    <source>
        <dbReference type="Proteomes" id="UP000523007"/>
    </source>
</evidence>
<dbReference type="Pfam" id="PF19054">
    <property type="entry name" value="DUF5753"/>
    <property type="match status" value="1"/>
</dbReference>